<dbReference type="FunFam" id="3.30.310.10:FF:000012">
    <property type="entry name" value="Beta-adaptin-like protein"/>
    <property type="match status" value="1"/>
</dbReference>
<evidence type="ECO:0000256" key="4">
    <source>
        <dbReference type="ARBA" id="ARBA00022448"/>
    </source>
</evidence>
<evidence type="ECO:0000313" key="15">
    <source>
        <dbReference type="EMBL" id="GFZ06901.1"/>
    </source>
</evidence>
<feature type="domain" description="Clathrin adaptor alpha/beta/gamma-adaptin appendage Ig-like subdomain" evidence="13">
    <location>
        <begin position="748"/>
        <end position="862"/>
    </location>
</feature>
<dbReference type="InterPro" id="IPR026739">
    <property type="entry name" value="AP_beta"/>
</dbReference>
<dbReference type="EMBL" id="BJWL01000018">
    <property type="protein sequence ID" value="GFZ06901.1"/>
    <property type="molecule type" value="Genomic_DNA"/>
</dbReference>
<evidence type="ECO:0000256" key="7">
    <source>
        <dbReference type="ARBA" id="ARBA00023136"/>
    </source>
</evidence>
<dbReference type="InterPro" id="IPR009028">
    <property type="entry name" value="Coatomer/calthrin_app_sub_C"/>
</dbReference>
<keyword evidence="8" id="KW-0968">Cytoplasmic vesicle</keyword>
<protein>
    <recommendedName>
        <fullName evidence="11">Beta-adaptin-like protein</fullName>
    </recommendedName>
</protein>
<evidence type="ECO:0000256" key="12">
    <source>
        <dbReference type="SAM" id="MobiDB-lite"/>
    </source>
</evidence>
<name>A0A7J0G7Z7_9ERIC</name>
<comment type="subunit">
    <text evidence="10 11">Adaptor protein complexes are heterotetramers composed of two large adaptins (beta-type subunit and alpha-type or delta-type or epsilon-type or gamma-type subunit), a medium adaptin (mu-type subunit) and a small adaptin (sigma-type subunit).</text>
</comment>
<dbReference type="AlphaFoldDB" id="A0A7J0G7Z7"/>
<dbReference type="SMART" id="SM00809">
    <property type="entry name" value="Alpha_adaptinC2"/>
    <property type="match status" value="1"/>
</dbReference>
<dbReference type="InterPro" id="IPR016342">
    <property type="entry name" value="AP_complex_bsu_1_2_4"/>
</dbReference>
<dbReference type="SUPFAM" id="SSF55711">
    <property type="entry name" value="Subdomain of clathrin and coatomer appendage domain"/>
    <property type="match status" value="1"/>
</dbReference>
<proteinExistence type="inferred from homology"/>
<dbReference type="GO" id="GO:0030276">
    <property type="term" value="F:clathrin binding"/>
    <property type="evidence" value="ECO:0007669"/>
    <property type="project" value="InterPro"/>
</dbReference>
<dbReference type="GO" id="GO:0030665">
    <property type="term" value="C:clathrin-coated vesicle membrane"/>
    <property type="evidence" value="ECO:0007669"/>
    <property type="project" value="UniProtKB-SubCell"/>
</dbReference>
<comment type="function">
    <text evidence="9 11">Subunit of clathrin-associated adaptor protein complex that plays a role in protein sorting in the late-Golgi/trans-Golgi network (TGN) and/or endosomes. The AP complexes mediate both the recruitment of clathrin to membranes and the recognition of sorting signals within the cytosolic tails of transmembrane cargo molecules.</text>
</comment>
<comment type="similarity">
    <text evidence="3 11">Belongs to the adaptor complexes large subunit family.</text>
</comment>
<keyword evidence="5 11" id="KW-0653">Protein transport</keyword>
<dbReference type="PANTHER" id="PTHR11134">
    <property type="entry name" value="ADAPTOR COMPLEX SUBUNIT BETA FAMILY MEMBER"/>
    <property type="match status" value="1"/>
</dbReference>
<evidence type="ECO:0000259" key="13">
    <source>
        <dbReference type="SMART" id="SM00809"/>
    </source>
</evidence>
<evidence type="ECO:0000256" key="1">
    <source>
        <dbReference type="ARBA" id="ARBA00004145"/>
    </source>
</evidence>
<dbReference type="OrthoDB" id="10254310at2759"/>
<keyword evidence="6" id="KW-0333">Golgi apparatus</keyword>
<dbReference type="GO" id="GO:0006886">
    <property type="term" value="P:intracellular protein transport"/>
    <property type="evidence" value="ECO:0007669"/>
    <property type="project" value="InterPro"/>
</dbReference>
<comment type="subcellular location">
    <subcellularLocation>
        <location evidence="1">Cytoplasmic vesicle</location>
        <location evidence="1">Clathrin-coated vesicle membrane</location>
        <topology evidence="1">Peripheral membrane protein</topology>
        <orientation evidence="1">Cytoplasmic side</orientation>
    </subcellularLocation>
    <subcellularLocation>
        <location evidence="2">Golgi apparatus</location>
        <location evidence="2">trans-Golgi network</location>
    </subcellularLocation>
</comment>
<dbReference type="GO" id="GO:0030131">
    <property type="term" value="C:clathrin adaptor complex"/>
    <property type="evidence" value="ECO:0007669"/>
    <property type="project" value="InterPro"/>
</dbReference>
<dbReference type="GO" id="GO:0016192">
    <property type="term" value="P:vesicle-mediated transport"/>
    <property type="evidence" value="ECO:0007669"/>
    <property type="project" value="InterPro"/>
</dbReference>
<dbReference type="InterPro" id="IPR012295">
    <property type="entry name" value="TBP_dom_sf"/>
</dbReference>
<dbReference type="Gene3D" id="1.25.10.10">
    <property type="entry name" value="Leucine-rich Repeat Variant"/>
    <property type="match status" value="1"/>
</dbReference>
<dbReference type="PIRSF" id="PIRSF002291">
    <property type="entry name" value="AP_complex_beta"/>
    <property type="match status" value="1"/>
</dbReference>
<gene>
    <name evidence="15" type="ORF">Acr_18g0010710</name>
</gene>
<dbReference type="InterPro" id="IPR016024">
    <property type="entry name" value="ARM-type_fold"/>
</dbReference>
<dbReference type="SMART" id="SM01020">
    <property type="entry name" value="B2-adapt-app_C"/>
    <property type="match status" value="1"/>
</dbReference>
<organism evidence="15 16">
    <name type="scientific">Actinidia rufa</name>
    <dbReference type="NCBI Taxonomy" id="165716"/>
    <lineage>
        <taxon>Eukaryota</taxon>
        <taxon>Viridiplantae</taxon>
        <taxon>Streptophyta</taxon>
        <taxon>Embryophyta</taxon>
        <taxon>Tracheophyta</taxon>
        <taxon>Spermatophyta</taxon>
        <taxon>Magnoliopsida</taxon>
        <taxon>eudicotyledons</taxon>
        <taxon>Gunneridae</taxon>
        <taxon>Pentapetalae</taxon>
        <taxon>asterids</taxon>
        <taxon>Ericales</taxon>
        <taxon>Actinidiaceae</taxon>
        <taxon>Actinidia</taxon>
    </lineage>
</organism>
<feature type="domain" description="Beta-adaptin appendage C-terminal subdomain" evidence="14">
    <location>
        <begin position="871"/>
        <end position="982"/>
    </location>
</feature>
<dbReference type="Gene3D" id="2.60.40.1150">
    <property type="match status" value="1"/>
</dbReference>
<dbReference type="Proteomes" id="UP000585474">
    <property type="component" value="Unassembled WGS sequence"/>
</dbReference>
<evidence type="ECO:0000256" key="5">
    <source>
        <dbReference type="ARBA" id="ARBA00022927"/>
    </source>
</evidence>
<dbReference type="GO" id="GO:0005794">
    <property type="term" value="C:Golgi apparatus"/>
    <property type="evidence" value="ECO:0007669"/>
    <property type="project" value="UniProtKB-SubCell"/>
</dbReference>
<dbReference type="Pfam" id="PF09066">
    <property type="entry name" value="B2-adapt-app_C"/>
    <property type="match status" value="1"/>
</dbReference>
<keyword evidence="16" id="KW-1185">Reference proteome</keyword>
<dbReference type="SUPFAM" id="SSF49348">
    <property type="entry name" value="Clathrin adaptor appendage domain"/>
    <property type="match status" value="1"/>
</dbReference>
<dbReference type="Pfam" id="PF02883">
    <property type="entry name" value="Alpha_adaptinC2"/>
    <property type="match status" value="1"/>
</dbReference>
<dbReference type="InterPro" id="IPR013041">
    <property type="entry name" value="Clathrin_app_Ig-like_sf"/>
</dbReference>
<dbReference type="FunFam" id="2.60.40.1150:FF:000002">
    <property type="entry name" value="Beta-adaptin-like protein C"/>
    <property type="match status" value="1"/>
</dbReference>
<dbReference type="InterPro" id="IPR015151">
    <property type="entry name" value="B-adaptin_app_sub_C"/>
</dbReference>
<dbReference type="FunFam" id="1.25.10.10:FF:000002">
    <property type="entry name" value="AP complex subunit beta"/>
    <property type="match status" value="1"/>
</dbReference>
<accession>A0A7J0G7Z7</accession>
<dbReference type="InterPro" id="IPR011989">
    <property type="entry name" value="ARM-like"/>
</dbReference>
<evidence type="ECO:0000256" key="6">
    <source>
        <dbReference type="ARBA" id="ARBA00023034"/>
    </source>
</evidence>
<sequence length="983" mass="109052">MSGHDSKYFSTTKKGEIPELKEELNSQYKDKRKDAVKKVIAAMTVGKDVSSLFTDVVNCMQTENLELKKLVYLYLINYAKSHPDLAILAVNTFVKDSQDPNPLIRSLAVRTMGCIRVDKITEYLCDPLQRCLKDDDPYVRKTAAICVAKLYDINAELVEDRGFLEALKDLISDNNPMVVANAVAALAEIQENSTRPIFEITSHTLSKLLTALNECTEWGQVFILDALSKYKAVDAREAENIVERVTPRLQHANCAVVLSAVKMILQQMELITSTDVVRNLCKKMAPPLVTLLSSEPEIQYVALRNINLIVQRRPTILAHEIKVFVCKYNDPIYVKMEKLEIMIKLASDRNIDQVLLEFKEYATEVDVDFVRKAVRAIGRCAIKLERASERCISVLLELIKIKVNYVVQEAIIVIKDIFRRYPNTYESIIATLCESLDTLDEPEAKASMIWIIGEYAERIDNADELLESFLESFPEEPAQVQLQLLTATVKLFLKKPTEGPQQMIQIRPRNSLFLEEISLCERAKPQWIESLPVLQLAKFYHILGNVGDPDCMGNILLPCGSLGGLSDLAKPAAKQGPDLLHQMAAAVLNNATVETDNPDLRDRAYIYWRLLSTDPEAAKDVVLAEKPVISDDSNQLDPSLLDELLANISTLSSVYHKPPDAFVTRVKTAQRTEEDDYPDGSETGYSESPSHAGNLGASPPATSSNVPHTAARQLAPEPPASMPDLLSDLIGIDNSENNNNASLSVSDPTVPAGPPLPVLLPSSTGQGLQISAQLVRSDGQIFYSLLFENNTQIPLDGFMIQFNKNTFGLAAAGPLQVPLLQPGTSTRSLLPMVLFQNIAPGPPSTVLQVAVKNNQQPVWYFNDKISLPVIFTEDGRMERATFLETWKSLPDSNEVLHDFPGIVLNSIEATLDWLATSNMFFIAKRKHANQDVLYLSANIPRGIPFLIELTAAIGIPGLKCAVKTPNPEMAPLFFEALEALLKS</sequence>
<evidence type="ECO:0000256" key="11">
    <source>
        <dbReference type="PIRNR" id="PIRNR002291"/>
    </source>
</evidence>
<comment type="caution">
    <text evidence="15">The sequence shown here is derived from an EMBL/GenBank/DDBJ whole genome shotgun (WGS) entry which is preliminary data.</text>
</comment>
<evidence type="ECO:0000256" key="8">
    <source>
        <dbReference type="ARBA" id="ARBA00023329"/>
    </source>
</evidence>
<evidence type="ECO:0000256" key="2">
    <source>
        <dbReference type="ARBA" id="ARBA00004601"/>
    </source>
</evidence>
<feature type="compositionally biased region" description="Polar residues" evidence="12">
    <location>
        <begin position="734"/>
        <end position="747"/>
    </location>
</feature>
<keyword evidence="7 11" id="KW-0472">Membrane</keyword>
<feature type="region of interest" description="Disordered" evidence="12">
    <location>
        <begin position="668"/>
        <end position="750"/>
    </location>
</feature>
<dbReference type="InterPro" id="IPR013037">
    <property type="entry name" value="Clathrin_b-adaptin_app_Ig-like"/>
</dbReference>
<keyword evidence="4 11" id="KW-0813">Transport</keyword>
<dbReference type="Gene3D" id="3.30.310.10">
    <property type="entry name" value="TATA-Binding Protein"/>
    <property type="match status" value="1"/>
</dbReference>
<reference evidence="15 16" key="1">
    <citation type="submission" date="2019-07" db="EMBL/GenBank/DDBJ databases">
        <title>De Novo Assembly of kiwifruit Actinidia rufa.</title>
        <authorList>
            <person name="Sugita-Konishi S."/>
            <person name="Sato K."/>
            <person name="Mori E."/>
            <person name="Abe Y."/>
            <person name="Kisaki G."/>
            <person name="Hamano K."/>
            <person name="Suezawa K."/>
            <person name="Otani M."/>
            <person name="Fukuda T."/>
            <person name="Manabe T."/>
            <person name="Gomi K."/>
            <person name="Tabuchi M."/>
            <person name="Akimitsu K."/>
            <person name="Kataoka I."/>
        </authorList>
    </citation>
    <scope>NUCLEOTIDE SEQUENCE [LARGE SCALE GENOMIC DNA]</scope>
    <source>
        <strain evidence="16">cv. Fuchu</strain>
    </source>
</reference>
<evidence type="ECO:0000256" key="3">
    <source>
        <dbReference type="ARBA" id="ARBA00006613"/>
    </source>
</evidence>
<dbReference type="SUPFAM" id="SSF48371">
    <property type="entry name" value="ARM repeat"/>
    <property type="match status" value="1"/>
</dbReference>
<dbReference type="InterPro" id="IPR002553">
    <property type="entry name" value="Clathrin/coatomer_adapt-like_N"/>
</dbReference>
<dbReference type="InterPro" id="IPR008152">
    <property type="entry name" value="Clathrin_a/b/g-adaptin_app_Ig"/>
</dbReference>
<evidence type="ECO:0000256" key="10">
    <source>
        <dbReference type="ARBA" id="ARBA00065056"/>
    </source>
</evidence>
<evidence type="ECO:0000256" key="9">
    <source>
        <dbReference type="ARBA" id="ARBA00056315"/>
    </source>
</evidence>
<evidence type="ECO:0000259" key="14">
    <source>
        <dbReference type="SMART" id="SM01020"/>
    </source>
</evidence>
<evidence type="ECO:0000313" key="16">
    <source>
        <dbReference type="Proteomes" id="UP000585474"/>
    </source>
</evidence>
<dbReference type="Pfam" id="PF01602">
    <property type="entry name" value="Adaptin_N"/>
    <property type="match status" value="1"/>
</dbReference>